<dbReference type="EMBL" id="JBHSTP010000002">
    <property type="protein sequence ID" value="MFC6356358.1"/>
    <property type="molecule type" value="Genomic_DNA"/>
</dbReference>
<feature type="transmembrane region" description="Helical" evidence="7">
    <location>
        <begin position="252"/>
        <end position="273"/>
    </location>
</feature>
<comment type="caution">
    <text evidence="10">The sequence shown here is derived from an EMBL/GenBank/DDBJ whole genome shotgun (WGS) entry which is preliminary data.</text>
</comment>
<dbReference type="RefSeq" id="WP_386730667.1">
    <property type="nucleotide sequence ID" value="NZ_JBHSTP010000002.1"/>
</dbReference>
<dbReference type="SUPFAM" id="SSF161098">
    <property type="entry name" value="MetI-like"/>
    <property type="match status" value="1"/>
</dbReference>
<gene>
    <name evidence="10" type="ORF">ACFQB0_09590</name>
</gene>
<evidence type="ECO:0000256" key="7">
    <source>
        <dbReference type="RuleBase" id="RU363032"/>
    </source>
</evidence>
<evidence type="ECO:0000259" key="9">
    <source>
        <dbReference type="PROSITE" id="PS50928"/>
    </source>
</evidence>
<dbReference type="InterPro" id="IPR000515">
    <property type="entry name" value="MetI-like"/>
</dbReference>
<name>A0ABW1VF05_9MICO</name>
<evidence type="ECO:0000256" key="3">
    <source>
        <dbReference type="ARBA" id="ARBA00022475"/>
    </source>
</evidence>
<dbReference type="Pfam" id="PF00528">
    <property type="entry name" value="BPD_transp_1"/>
    <property type="match status" value="1"/>
</dbReference>
<dbReference type="Proteomes" id="UP001596306">
    <property type="component" value="Unassembled WGS sequence"/>
</dbReference>
<dbReference type="Gene3D" id="1.10.3720.10">
    <property type="entry name" value="MetI-like"/>
    <property type="match status" value="1"/>
</dbReference>
<comment type="subcellular location">
    <subcellularLocation>
        <location evidence="1 7">Cell membrane</location>
        <topology evidence="1 7">Multi-pass membrane protein</topology>
    </subcellularLocation>
</comment>
<evidence type="ECO:0000313" key="11">
    <source>
        <dbReference type="Proteomes" id="UP001596306"/>
    </source>
</evidence>
<proteinExistence type="inferred from homology"/>
<evidence type="ECO:0000256" key="8">
    <source>
        <dbReference type="SAM" id="MobiDB-lite"/>
    </source>
</evidence>
<feature type="transmembrane region" description="Helical" evidence="7">
    <location>
        <begin position="38"/>
        <end position="61"/>
    </location>
</feature>
<evidence type="ECO:0000313" key="10">
    <source>
        <dbReference type="EMBL" id="MFC6356358.1"/>
    </source>
</evidence>
<keyword evidence="11" id="KW-1185">Reference proteome</keyword>
<keyword evidence="3" id="KW-1003">Cell membrane</keyword>
<sequence length="285" mass="31379">MTIHTTAADGPLVATAPAPPRRRRRRYRIGQTISRSRYISIAVIAFAGLLGAWALLSALGVTNERFLPSPWQVALTGWEQITNGELAADLGASTYRILVGFVLATIMAVPLGALVGISIRVEAALQPLVDFVRYMPVVAFVPLTILWIGVGEEQKFLIIWLGTFFQQVLMVADAVRSVPRSLIDVGETLGLSNGRILSRIVLRAAAPRIWDALRITLGWAWTWIVLAELVAATTGLGYRIVIAQRFLQTDLIFAYLIVLGFLGLITDVLMRLAGRALFRYERIGR</sequence>
<feature type="domain" description="ABC transmembrane type-1" evidence="9">
    <location>
        <begin position="90"/>
        <end position="270"/>
    </location>
</feature>
<dbReference type="PROSITE" id="PS50928">
    <property type="entry name" value="ABC_TM1"/>
    <property type="match status" value="1"/>
</dbReference>
<reference evidence="11" key="1">
    <citation type="journal article" date="2019" name="Int. J. Syst. Evol. Microbiol.">
        <title>The Global Catalogue of Microorganisms (GCM) 10K type strain sequencing project: providing services to taxonomists for standard genome sequencing and annotation.</title>
        <authorList>
            <consortium name="The Broad Institute Genomics Platform"/>
            <consortium name="The Broad Institute Genome Sequencing Center for Infectious Disease"/>
            <person name="Wu L."/>
            <person name="Ma J."/>
        </authorList>
    </citation>
    <scope>NUCLEOTIDE SEQUENCE [LARGE SCALE GENOMIC DNA]</scope>
    <source>
        <strain evidence="11">CCUG 43304</strain>
    </source>
</reference>
<feature type="region of interest" description="Disordered" evidence="8">
    <location>
        <begin position="1"/>
        <end position="22"/>
    </location>
</feature>
<feature type="transmembrane region" description="Helical" evidence="7">
    <location>
        <begin position="97"/>
        <end position="119"/>
    </location>
</feature>
<keyword evidence="6 7" id="KW-0472">Membrane</keyword>
<evidence type="ECO:0000256" key="2">
    <source>
        <dbReference type="ARBA" id="ARBA00022448"/>
    </source>
</evidence>
<dbReference type="InterPro" id="IPR035906">
    <property type="entry name" value="MetI-like_sf"/>
</dbReference>
<evidence type="ECO:0000256" key="4">
    <source>
        <dbReference type="ARBA" id="ARBA00022692"/>
    </source>
</evidence>
<dbReference type="CDD" id="cd06261">
    <property type="entry name" value="TM_PBP2"/>
    <property type="match status" value="1"/>
</dbReference>
<feature type="transmembrane region" description="Helical" evidence="7">
    <location>
        <begin position="131"/>
        <end position="150"/>
    </location>
</feature>
<evidence type="ECO:0000256" key="6">
    <source>
        <dbReference type="ARBA" id="ARBA00023136"/>
    </source>
</evidence>
<organism evidence="10 11">
    <name type="scientific">Luethyella okanaganae</name>
    <dbReference type="NCBI Taxonomy" id="69372"/>
    <lineage>
        <taxon>Bacteria</taxon>
        <taxon>Bacillati</taxon>
        <taxon>Actinomycetota</taxon>
        <taxon>Actinomycetes</taxon>
        <taxon>Micrococcales</taxon>
        <taxon>Microbacteriaceae</taxon>
        <taxon>Luethyella</taxon>
    </lineage>
</organism>
<keyword evidence="5 7" id="KW-1133">Transmembrane helix</keyword>
<keyword evidence="4 7" id="KW-0812">Transmembrane</keyword>
<dbReference type="PANTHER" id="PTHR30151">
    <property type="entry name" value="ALKANE SULFONATE ABC TRANSPORTER-RELATED, MEMBRANE SUBUNIT"/>
    <property type="match status" value="1"/>
</dbReference>
<protein>
    <submittedName>
        <fullName evidence="10">ABC transporter permease</fullName>
    </submittedName>
</protein>
<dbReference type="PANTHER" id="PTHR30151:SF0">
    <property type="entry name" value="ABC TRANSPORTER PERMEASE PROTEIN MJ0413-RELATED"/>
    <property type="match status" value="1"/>
</dbReference>
<evidence type="ECO:0000256" key="5">
    <source>
        <dbReference type="ARBA" id="ARBA00022989"/>
    </source>
</evidence>
<feature type="transmembrane region" description="Helical" evidence="7">
    <location>
        <begin position="218"/>
        <end position="240"/>
    </location>
</feature>
<evidence type="ECO:0000256" key="1">
    <source>
        <dbReference type="ARBA" id="ARBA00004651"/>
    </source>
</evidence>
<comment type="similarity">
    <text evidence="7">Belongs to the binding-protein-dependent transport system permease family.</text>
</comment>
<accession>A0ABW1VF05</accession>
<keyword evidence="2 7" id="KW-0813">Transport</keyword>